<organism evidence="1 2">
    <name type="scientific">Azoarcus sp. (strain BH72)</name>
    <dbReference type="NCBI Taxonomy" id="418699"/>
    <lineage>
        <taxon>Bacteria</taxon>
        <taxon>Pseudomonadati</taxon>
        <taxon>Pseudomonadota</taxon>
        <taxon>Betaproteobacteria</taxon>
        <taxon>Rhodocyclales</taxon>
        <taxon>Zoogloeaceae</taxon>
        <taxon>Azoarcus</taxon>
    </lineage>
</organism>
<dbReference type="Gene3D" id="3.90.1140.10">
    <property type="entry name" value="Cyclic phosphodiesterase"/>
    <property type="match status" value="1"/>
</dbReference>
<gene>
    <name evidence="1" type="ordered locus">azo0068</name>
</gene>
<sequence length="250" mass="26408">MIESAPPSPRPGSLAAVRAQFVAAGRTLRNVRRDFAEWHGGRPRYALWAIPLDLPAVAARVAAADAHLAGLLLTGYRRQPHVTLALCGFPQRQPRRRDDYGPAALAAQLGSLRSAPPGPFEIEIGGLATFGSAPFLTVHDSGGGLAMVRARLAAADLNRPDGPYTPHVTVGLYAGAWPAAEVLCRIDGFVAPPPLRLRVDRIALLTYDTRDIAGPLLQAAEFDLRDGALLPGGAAAAGFDEAFFAPAEID</sequence>
<dbReference type="EMBL" id="AM406670">
    <property type="protein sequence ID" value="CAL92686.1"/>
    <property type="molecule type" value="Genomic_DNA"/>
</dbReference>
<dbReference type="SUPFAM" id="SSF55144">
    <property type="entry name" value="LigT-like"/>
    <property type="match status" value="1"/>
</dbReference>
<evidence type="ECO:0008006" key="3">
    <source>
        <dbReference type="Google" id="ProtNLM"/>
    </source>
</evidence>
<dbReference type="Pfam" id="PF13563">
    <property type="entry name" value="2_5_RNA_ligase2"/>
    <property type="match status" value="1"/>
</dbReference>
<dbReference type="RefSeq" id="WP_011763805.1">
    <property type="nucleotide sequence ID" value="NC_008702.1"/>
</dbReference>
<protein>
    <recommendedName>
        <fullName evidence="3">2'-5' RNA ligase family protein</fullName>
    </recommendedName>
</protein>
<evidence type="ECO:0000313" key="2">
    <source>
        <dbReference type="Proteomes" id="UP000002588"/>
    </source>
</evidence>
<dbReference type="KEGG" id="aoa:dqs_0078"/>
<dbReference type="Proteomes" id="UP000002588">
    <property type="component" value="Chromosome"/>
</dbReference>
<accession>A1K1I1</accession>
<dbReference type="HOGENOM" id="CLU_097064_0_0_4"/>
<evidence type="ECO:0000313" key="1">
    <source>
        <dbReference type="EMBL" id="CAL92686.1"/>
    </source>
</evidence>
<dbReference type="STRING" id="62928.azo0068"/>
<dbReference type="KEGG" id="azo:azo0068"/>
<keyword evidence="2" id="KW-1185">Reference proteome</keyword>
<dbReference type="eggNOG" id="COG1514">
    <property type="taxonomic scope" value="Bacteria"/>
</dbReference>
<proteinExistence type="predicted"/>
<name>A1K1I1_AZOSB</name>
<dbReference type="InterPro" id="IPR009097">
    <property type="entry name" value="Cyclic_Pdiesterase"/>
</dbReference>
<reference evidence="1 2" key="1">
    <citation type="journal article" date="2006" name="Nat. Biotechnol.">
        <title>Complete genome of the mutualistic, N2-fixing grass endophyte Azoarcus sp. strain BH72.</title>
        <authorList>
            <person name="Krause A."/>
            <person name="Ramakumar A."/>
            <person name="Bartels D."/>
            <person name="Battistoni F."/>
            <person name="Bekel T."/>
            <person name="Boch J."/>
            <person name="Boehm M."/>
            <person name="Friedrich F."/>
            <person name="Hurek T."/>
            <person name="Krause L."/>
            <person name="Linke B."/>
            <person name="McHardy A.C."/>
            <person name="Sarkar A."/>
            <person name="Schneiker S."/>
            <person name="Syed A.A."/>
            <person name="Thauer R."/>
            <person name="Vorhoelter F.-J."/>
            <person name="Weidner S."/>
            <person name="Puehler A."/>
            <person name="Reinhold-Hurek B."/>
            <person name="Kaiser O."/>
            <person name="Goesmann A."/>
        </authorList>
    </citation>
    <scope>NUCLEOTIDE SEQUENCE [LARGE SCALE GENOMIC DNA]</scope>
    <source>
        <strain evidence="1 2">BH72</strain>
    </source>
</reference>
<dbReference type="AlphaFoldDB" id="A1K1I1"/>
<dbReference type="OrthoDB" id="5540889at2"/>